<comment type="caution">
    <text evidence="8">The sequence shown here is derived from an EMBL/GenBank/DDBJ whole genome shotgun (WGS) entry which is preliminary data.</text>
</comment>
<evidence type="ECO:0000313" key="8">
    <source>
        <dbReference type="EMBL" id="OGY34408.1"/>
    </source>
</evidence>
<feature type="transmembrane region" description="Helical" evidence="6">
    <location>
        <begin position="167"/>
        <end position="187"/>
    </location>
</feature>
<feature type="transmembrane region" description="Helical" evidence="6">
    <location>
        <begin position="292"/>
        <end position="314"/>
    </location>
</feature>
<name>A0A1G1X335_9BACT</name>
<evidence type="ECO:0000256" key="5">
    <source>
        <dbReference type="ARBA" id="ARBA00023136"/>
    </source>
</evidence>
<dbReference type="InterPro" id="IPR052159">
    <property type="entry name" value="Competence_DNA_uptake"/>
</dbReference>
<dbReference type="PANTHER" id="PTHR30619:SF7">
    <property type="entry name" value="BETA-LACTAMASE DOMAIN PROTEIN"/>
    <property type="match status" value="1"/>
</dbReference>
<dbReference type="InterPro" id="IPR004477">
    <property type="entry name" value="ComEC_N"/>
</dbReference>
<feature type="transmembrane region" description="Helical" evidence="6">
    <location>
        <begin position="356"/>
        <end position="379"/>
    </location>
</feature>
<feature type="transmembrane region" description="Helical" evidence="6">
    <location>
        <begin position="207"/>
        <end position="229"/>
    </location>
</feature>
<protein>
    <recommendedName>
        <fullName evidence="7">ComEC/Rec2-related protein domain-containing protein</fullName>
    </recommendedName>
</protein>
<keyword evidence="2" id="KW-1003">Cell membrane</keyword>
<dbReference type="Proteomes" id="UP000177528">
    <property type="component" value="Unassembled WGS sequence"/>
</dbReference>
<keyword evidence="5 6" id="KW-0472">Membrane</keyword>
<dbReference type="Pfam" id="PF03772">
    <property type="entry name" value="Competence"/>
    <property type="match status" value="1"/>
</dbReference>
<feature type="transmembrane region" description="Helical" evidence="6">
    <location>
        <begin position="236"/>
        <end position="255"/>
    </location>
</feature>
<dbReference type="GO" id="GO:0005886">
    <property type="term" value="C:plasma membrane"/>
    <property type="evidence" value="ECO:0007669"/>
    <property type="project" value="UniProtKB-SubCell"/>
</dbReference>
<feature type="transmembrane region" description="Helical" evidence="6">
    <location>
        <begin position="261"/>
        <end position="280"/>
    </location>
</feature>
<comment type="subcellular location">
    <subcellularLocation>
        <location evidence="1">Cell membrane</location>
        <topology evidence="1">Multi-pass membrane protein</topology>
    </subcellularLocation>
</comment>
<gene>
    <name evidence="8" type="ORF">A3D99_02755</name>
</gene>
<dbReference type="AlphaFoldDB" id="A0A1G1X335"/>
<keyword evidence="4 6" id="KW-1133">Transmembrane helix</keyword>
<feature type="transmembrane region" description="Helical" evidence="6">
    <location>
        <begin position="385"/>
        <end position="410"/>
    </location>
</feature>
<evidence type="ECO:0000256" key="1">
    <source>
        <dbReference type="ARBA" id="ARBA00004651"/>
    </source>
</evidence>
<evidence type="ECO:0000259" key="7">
    <source>
        <dbReference type="Pfam" id="PF03772"/>
    </source>
</evidence>
<sequence>MVLLLGIVLGHSRADIPALVCDTATPMPATLTEIRGMYATHTLSVFKKDDGCSLLVYAPRGLELIDGARVLIDGKVERVADAFTGLPGYVKFLQEDGVMLVARNPQITVEKQGVSKISQARRISMGAFTKLFGEPDAGILIAMMVGDRGMIPREITDSFQKSGITHILSISGFHVSLLAGVLVLMLWKLPLPAWVQYAVVGSMLWTYIVAIGAPPAAIRAGMFWTLVVVAYRMRALVGLPTIILLTLCAILSFNPALVRSIGFQLSIAAVGGLGVGIFFFRRLHISSPLRPLALSLVVSLGATGATLPLTAHYFGNVSLIGILVNIIVIPLVALLMYVALGALVVVLIWKPLGMALSFLVHVLMQLLLTVASAGASIPYGSFQNLIFPLWAVGAYYICCGALFIIALRVFRIRFREIWV</sequence>
<evidence type="ECO:0000256" key="3">
    <source>
        <dbReference type="ARBA" id="ARBA00022692"/>
    </source>
</evidence>
<dbReference type="PANTHER" id="PTHR30619">
    <property type="entry name" value="DNA INTERNALIZATION/COMPETENCE PROTEIN COMEC/REC2"/>
    <property type="match status" value="1"/>
</dbReference>
<evidence type="ECO:0000256" key="2">
    <source>
        <dbReference type="ARBA" id="ARBA00022475"/>
    </source>
</evidence>
<keyword evidence="3 6" id="KW-0812">Transmembrane</keyword>
<evidence type="ECO:0000256" key="6">
    <source>
        <dbReference type="SAM" id="Phobius"/>
    </source>
</evidence>
<feature type="transmembrane region" description="Helical" evidence="6">
    <location>
        <begin position="320"/>
        <end position="349"/>
    </location>
</feature>
<evidence type="ECO:0000256" key="4">
    <source>
        <dbReference type="ARBA" id="ARBA00022989"/>
    </source>
</evidence>
<feature type="domain" description="ComEC/Rec2-related protein" evidence="7">
    <location>
        <begin position="143"/>
        <end position="405"/>
    </location>
</feature>
<dbReference type="EMBL" id="MHHR01000014">
    <property type="protein sequence ID" value="OGY34408.1"/>
    <property type="molecule type" value="Genomic_DNA"/>
</dbReference>
<proteinExistence type="predicted"/>
<accession>A0A1G1X335</accession>
<evidence type="ECO:0000313" key="9">
    <source>
        <dbReference type="Proteomes" id="UP000177528"/>
    </source>
</evidence>
<dbReference type="NCBIfam" id="TIGR00360">
    <property type="entry name" value="ComEC_N-term"/>
    <property type="match status" value="1"/>
</dbReference>
<organism evidence="8 9">
    <name type="scientific">Candidatus Andersenbacteria bacterium RIFCSPHIGHO2_12_FULL_45_11</name>
    <dbReference type="NCBI Taxonomy" id="1797281"/>
    <lineage>
        <taxon>Bacteria</taxon>
        <taxon>Candidatus Anderseniibacteriota</taxon>
    </lineage>
</organism>
<reference evidence="8 9" key="1">
    <citation type="journal article" date="2016" name="Nat. Commun.">
        <title>Thousands of microbial genomes shed light on interconnected biogeochemical processes in an aquifer system.</title>
        <authorList>
            <person name="Anantharaman K."/>
            <person name="Brown C.T."/>
            <person name="Hug L.A."/>
            <person name="Sharon I."/>
            <person name="Castelle C.J."/>
            <person name="Probst A.J."/>
            <person name="Thomas B.C."/>
            <person name="Singh A."/>
            <person name="Wilkins M.J."/>
            <person name="Karaoz U."/>
            <person name="Brodie E.L."/>
            <person name="Williams K.H."/>
            <person name="Hubbard S.S."/>
            <person name="Banfield J.F."/>
        </authorList>
    </citation>
    <scope>NUCLEOTIDE SEQUENCE [LARGE SCALE GENOMIC DNA]</scope>
</reference>